<feature type="domain" description="4Fe-4S ferredoxin-type" evidence="4">
    <location>
        <begin position="39"/>
        <end position="68"/>
    </location>
</feature>
<gene>
    <name evidence="5" type="ORF">SMC7_00880</name>
</gene>
<dbReference type="AlphaFoldDB" id="A0A398CVS7"/>
<dbReference type="OrthoDB" id="9804603at2"/>
<evidence type="ECO:0000256" key="2">
    <source>
        <dbReference type="ARBA" id="ARBA00023004"/>
    </source>
</evidence>
<comment type="caution">
    <text evidence="5">The sequence shown here is derived from an EMBL/GenBank/DDBJ whole genome shotgun (WGS) entry which is preliminary data.</text>
</comment>
<dbReference type="EMBL" id="QXIS01000005">
    <property type="protein sequence ID" value="RIE06745.1"/>
    <property type="molecule type" value="Genomic_DNA"/>
</dbReference>
<dbReference type="InterPro" id="IPR017896">
    <property type="entry name" value="4Fe4S_Fe-S-bd"/>
</dbReference>
<dbReference type="PROSITE" id="PS51379">
    <property type="entry name" value="4FE4S_FER_2"/>
    <property type="match status" value="2"/>
</dbReference>
<dbReference type="GO" id="GO:0046872">
    <property type="term" value="F:metal ion binding"/>
    <property type="evidence" value="ECO:0007669"/>
    <property type="project" value="UniProtKB-KW"/>
</dbReference>
<feature type="domain" description="4Fe-4S ferredoxin-type" evidence="4">
    <location>
        <begin position="2"/>
        <end position="31"/>
    </location>
</feature>
<evidence type="ECO:0000313" key="6">
    <source>
        <dbReference type="Proteomes" id="UP000266328"/>
    </source>
</evidence>
<evidence type="ECO:0000259" key="4">
    <source>
        <dbReference type="PROSITE" id="PS51379"/>
    </source>
</evidence>
<protein>
    <submittedName>
        <fullName evidence="5">4Fe-4S dicluster domain-containing protein</fullName>
    </submittedName>
</protein>
<reference evidence="5 6" key="1">
    <citation type="submission" date="2018-09" db="EMBL/GenBank/DDBJ databases">
        <title>Discovery and Ecogenomic Context for Candidatus Cryosericales, a Global Caldiserica Order Active in Thawing Permafrost.</title>
        <authorList>
            <person name="Martinez M.A."/>
            <person name="Woodcroft B.J."/>
            <person name="Ignacio Espinoza J.C."/>
            <person name="Zayed A."/>
            <person name="Singleton C.M."/>
            <person name="Boyd J."/>
            <person name="Li Y.-F."/>
            <person name="Purvine S."/>
            <person name="Maughan H."/>
            <person name="Hodgkins S.B."/>
            <person name="Anderson D."/>
            <person name="Sederholm M."/>
            <person name="Temperton B."/>
            <person name="Saleska S.R."/>
            <person name="Tyson G.W."/>
            <person name="Rich V.I."/>
        </authorList>
    </citation>
    <scope>NUCLEOTIDE SEQUENCE [LARGE SCALE GENOMIC DNA]</scope>
    <source>
        <strain evidence="5 6">SMC7</strain>
    </source>
</reference>
<sequence length="71" mass="7812">MERVSIDEQRCKSCGLCVSVCPVKILIISDRLNARGFRPAQCTDQDKCTSCGSCVLVCPDIAIELHREVKA</sequence>
<keyword evidence="1" id="KW-0479">Metal-binding</keyword>
<evidence type="ECO:0000313" key="5">
    <source>
        <dbReference type="EMBL" id="RIE06745.1"/>
    </source>
</evidence>
<keyword evidence="6" id="KW-1185">Reference proteome</keyword>
<dbReference type="Pfam" id="PF12838">
    <property type="entry name" value="Fer4_7"/>
    <property type="match status" value="1"/>
</dbReference>
<dbReference type="GO" id="GO:0051536">
    <property type="term" value="F:iron-sulfur cluster binding"/>
    <property type="evidence" value="ECO:0007669"/>
    <property type="project" value="UniProtKB-KW"/>
</dbReference>
<dbReference type="SUPFAM" id="SSF54862">
    <property type="entry name" value="4Fe-4S ferredoxins"/>
    <property type="match status" value="1"/>
</dbReference>
<organism evidence="5 6">
    <name type="scientific">Candidatus Cryosericum terrychapinii</name>
    <dbReference type="NCBI Taxonomy" id="2290919"/>
    <lineage>
        <taxon>Bacteria</taxon>
        <taxon>Pseudomonadati</taxon>
        <taxon>Caldisericota/Cryosericota group</taxon>
        <taxon>Candidatus Cryosericota</taxon>
        <taxon>Candidatus Cryosericia</taxon>
        <taxon>Candidatus Cryosericales</taxon>
        <taxon>Candidatus Cryosericaceae</taxon>
        <taxon>Candidatus Cryosericum</taxon>
    </lineage>
</organism>
<keyword evidence="3" id="KW-0411">Iron-sulfur</keyword>
<keyword evidence="2" id="KW-0408">Iron</keyword>
<proteinExistence type="predicted"/>
<dbReference type="Gene3D" id="3.30.70.20">
    <property type="match status" value="2"/>
</dbReference>
<dbReference type="Proteomes" id="UP000266328">
    <property type="component" value="Unassembled WGS sequence"/>
</dbReference>
<dbReference type="InterPro" id="IPR017900">
    <property type="entry name" value="4Fe4S_Fe_S_CS"/>
</dbReference>
<dbReference type="PANTHER" id="PTHR43122">
    <property type="entry name" value="FERREDOXIN SUBUNIT OF PYRUVATE:FLAVODOXIN OXIDOREDUCTASE-RELATED"/>
    <property type="match status" value="1"/>
</dbReference>
<dbReference type="PROSITE" id="PS00198">
    <property type="entry name" value="4FE4S_FER_1"/>
    <property type="match status" value="2"/>
</dbReference>
<accession>A0A398CVS7</accession>
<dbReference type="PANTHER" id="PTHR43122:SF2">
    <property type="entry name" value="FERREDOXIN SUBUNIT OF PYRUVATE:FLAVODOXIN OXIDOREDUCTASE"/>
    <property type="match status" value="1"/>
</dbReference>
<dbReference type="RefSeq" id="WP_119088499.1">
    <property type="nucleotide sequence ID" value="NZ_QXIS01000005.1"/>
</dbReference>
<evidence type="ECO:0000256" key="3">
    <source>
        <dbReference type="ARBA" id="ARBA00023014"/>
    </source>
</evidence>
<name>A0A398CVS7_9BACT</name>
<evidence type="ECO:0000256" key="1">
    <source>
        <dbReference type="ARBA" id="ARBA00022723"/>
    </source>
</evidence>